<dbReference type="HOGENOM" id="CLU_020880_0_0_1"/>
<dbReference type="Gene3D" id="3.40.50.1240">
    <property type="entry name" value="Phosphoglycerate mutase-like"/>
    <property type="match status" value="1"/>
</dbReference>
<proteinExistence type="inferred from homology"/>
<dbReference type="PROSITE" id="PS00616">
    <property type="entry name" value="HIS_ACID_PHOSPHAT_1"/>
    <property type="match status" value="1"/>
</dbReference>
<name>A0A0B1P335_UNCNE</name>
<sequence length="539" mass="61187">MGMRNYTVDESLRSNRQARAVHKKSLSILERGGPFIMRTLSYATQPDQTSGMYRYGAIPKSESELNNKINYYLEKDVTRESTKRKKWWLAVMNRSNDDLVDEPCLTIDHGYQCSPNVSRYWGQYSPFFSVQSDISADVPEQCQITFAQILSRHGARDPTLHRTQIYHKLIDDIQSNATAYSDQFAFIKDFNYTLGADMLSVFGQKQMVDSGIRFFDRYRTISREITPFIRASGQSRVIESAQNWTQGFHKARMQDSDSNVREEYPYNILIISEETGSNNTLDHGLCQKFENAPISEIGPNAKSIWASIFTPSIAARLNSNMPGVNFTGENVIDLMSICPFETVTNEFGLMSPFCNLFSEDEWHAYDYYQTLGKYYEYSWGNPLGPTQGVGFTNELIARMTSKPVIDHTCTNSTLDNNPETFPISNSTVLYADFTHDNTMISIFSAMGLYNSTPPLSNTTLESAEVLKGFSTSWMTSFGSRTYFEKMKCHGINEEMVRIIVNDRVVPLEACKPDASGRCKLSDFVDSLTFAKNGGNWDKC</sequence>
<dbReference type="Proteomes" id="UP000030854">
    <property type="component" value="Unassembled WGS sequence"/>
</dbReference>
<dbReference type="SUPFAM" id="SSF53254">
    <property type="entry name" value="Phosphoglycerate mutase-like"/>
    <property type="match status" value="1"/>
</dbReference>
<dbReference type="InterPro" id="IPR000560">
    <property type="entry name" value="His_Pase_clade-2"/>
</dbReference>
<comment type="caution">
    <text evidence="4">The sequence shown here is derived from an EMBL/GenBank/DDBJ whole genome shotgun (WGS) entry which is preliminary data.</text>
</comment>
<comment type="similarity">
    <text evidence="1">Belongs to the histidine acid phosphatase family.</text>
</comment>
<protein>
    <recommendedName>
        <fullName evidence="2">3-phytase</fullName>
        <ecNumber evidence="2">3.1.3.8</ecNumber>
    </recommendedName>
</protein>
<keyword evidence="3" id="KW-0378">Hydrolase</keyword>
<dbReference type="PANTHER" id="PTHR20963">
    <property type="entry name" value="MULTIPLE INOSITOL POLYPHOSPHATE PHOSPHATASE-RELATED"/>
    <property type="match status" value="1"/>
</dbReference>
<dbReference type="CDD" id="cd07061">
    <property type="entry name" value="HP_HAP_like"/>
    <property type="match status" value="1"/>
</dbReference>
<organism evidence="4 5">
    <name type="scientific">Uncinula necator</name>
    <name type="common">Grape powdery mildew</name>
    <dbReference type="NCBI Taxonomy" id="52586"/>
    <lineage>
        <taxon>Eukaryota</taxon>
        <taxon>Fungi</taxon>
        <taxon>Dikarya</taxon>
        <taxon>Ascomycota</taxon>
        <taxon>Pezizomycotina</taxon>
        <taxon>Leotiomycetes</taxon>
        <taxon>Erysiphales</taxon>
        <taxon>Erysiphaceae</taxon>
        <taxon>Erysiphe</taxon>
    </lineage>
</organism>
<evidence type="ECO:0000313" key="5">
    <source>
        <dbReference type="Proteomes" id="UP000030854"/>
    </source>
</evidence>
<evidence type="ECO:0000256" key="2">
    <source>
        <dbReference type="ARBA" id="ARBA00012632"/>
    </source>
</evidence>
<keyword evidence="5" id="KW-1185">Reference proteome</keyword>
<evidence type="ECO:0000256" key="3">
    <source>
        <dbReference type="ARBA" id="ARBA00022801"/>
    </source>
</evidence>
<dbReference type="InterPro" id="IPR029033">
    <property type="entry name" value="His_PPase_superfam"/>
</dbReference>
<gene>
    <name evidence="4" type="ORF">EV44_g0654</name>
</gene>
<evidence type="ECO:0000256" key="1">
    <source>
        <dbReference type="ARBA" id="ARBA00005375"/>
    </source>
</evidence>
<accession>A0A0B1P335</accession>
<dbReference type="AlphaFoldDB" id="A0A0B1P335"/>
<dbReference type="OMA" id="CRVTFAQ"/>
<dbReference type="Pfam" id="PF00328">
    <property type="entry name" value="His_Phos_2"/>
    <property type="match status" value="1"/>
</dbReference>
<dbReference type="EC" id="3.1.3.8" evidence="2"/>
<evidence type="ECO:0000313" key="4">
    <source>
        <dbReference type="EMBL" id="KHJ33112.1"/>
    </source>
</evidence>
<dbReference type="GO" id="GO:0016158">
    <property type="term" value="F:inositol hexakisphosphate 3-phosphatase activity"/>
    <property type="evidence" value="ECO:0007669"/>
    <property type="project" value="UniProtKB-EC"/>
</dbReference>
<dbReference type="STRING" id="52586.A0A0B1P335"/>
<dbReference type="PANTHER" id="PTHR20963:SF24">
    <property type="entry name" value="3-PHYTASE B"/>
    <property type="match status" value="1"/>
</dbReference>
<dbReference type="GO" id="GO:0003993">
    <property type="term" value="F:acid phosphatase activity"/>
    <property type="evidence" value="ECO:0007669"/>
    <property type="project" value="TreeGrafter"/>
</dbReference>
<dbReference type="PROSITE" id="PS00778">
    <property type="entry name" value="HIS_ACID_PHOSPHAT_2"/>
    <property type="match status" value="1"/>
</dbReference>
<dbReference type="EMBL" id="JNVN01001616">
    <property type="protein sequence ID" value="KHJ33112.1"/>
    <property type="molecule type" value="Genomic_DNA"/>
</dbReference>
<dbReference type="InterPro" id="IPR033379">
    <property type="entry name" value="Acid_Pase_AS"/>
</dbReference>
<reference evidence="4 5" key="1">
    <citation type="journal article" date="2014" name="BMC Genomics">
        <title>Adaptive genomic structural variation in the grape powdery mildew pathogen, Erysiphe necator.</title>
        <authorList>
            <person name="Jones L."/>
            <person name="Riaz S."/>
            <person name="Morales-Cruz A."/>
            <person name="Amrine K.C."/>
            <person name="McGuire B."/>
            <person name="Gubler W.D."/>
            <person name="Walker M.A."/>
            <person name="Cantu D."/>
        </authorList>
    </citation>
    <scope>NUCLEOTIDE SEQUENCE [LARGE SCALE GENOMIC DNA]</scope>
    <source>
        <strain evidence="5">c</strain>
    </source>
</reference>